<keyword evidence="1" id="KW-0812">Transmembrane</keyword>
<feature type="transmembrane region" description="Helical" evidence="1">
    <location>
        <begin position="92"/>
        <end position="113"/>
    </location>
</feature>
<proteinExistence type="predicted"/>
<keyword evidence="1" id="KW-0472">Membrane</keyword>
<keyword evidence="3" id="KW-1185">Reference proteome</keyword>
<reference evidence="2" key="1">
    <citation type="journal article" date="2021" name="Nat. Commun.">
        <title>Genetic determinants of endophytism in the Arabidopsis root mycobiome.</title>
        <authorList>
            <person name="Mesny F."/>
            <person name="Miyauchi S."/>
            <person name="Thiergart T."/>
            <person name="Pickel B."/>
            <person name="Atanasova L."/>
            <person name="Karlsson M."/>
            <person name="Huettel B."/>
            <person name="Barry K.W."/>
            <person name="Haridas S."/>
            <person name="Chen C."/>
            <person name="Bauer D."/>
            <person name="Andreopoulos W."/>
            <person name="Pangilinan J."/>
            <person name="LaButti K."/>
            <person name="Riley R."/>
            <person name="Lipzen A."/>
            <person name="Clum A."/>
            <person name="Drula E."/>
            <person name="Henrissat B."/>
            <person name="Kohler A."/>
            <person name="Grigoriev I.V."/>
            <person name="Martin F.M."/>
            <person name="Hacquard S."/>
        </authorList>
    </citation>
    <scope>NUCLEOTIDE SEQUENCE</scope>
    <source>
        <strain evidence="2">MPI-SDFR-AT-0117</strain>
    </source>
</reference>
<organism evidence="2 3">
    <name type="scientific">Plectosphaerella plurivora</name>
    <dbReference type="NCBI Taxonomy" id="936078"/>
    <lineage>
        <taxon>Eukaryota</taxon>
        <taxon>Fungi</taxon>
        <taxon>Dikarya</taxon>
        <taxon>Ascomycota</taxon>
        <taxon>Pezizomycotina</taxon>
        <taxon>Sordariomycetes</taxon>
        <taxon>Hypocreomycetidae</taxon>
        <taxon>Glomerellales</taxon>
        <taxon>Plectosphaerellaceae</taxon>
        <taxon>Plectosphaerella</taxon>
    </lineage>
</organism>
<name>A0A9P9A8W2_9PEZI</name>
<comment type="caution">
    <text evidence="2">The sequence shown here is derived from an EMBL/GenBank/DDBJ whole genome shotgun (WGS) entry which is preliminary data.</text>
</comment>
<dbReference type="AlphaFoldDB" id="A0A9P9A8W2"/>
<evidence type="ECO:0000313" key="3">
    <source>
        <dbReference type="Proteomes" id="UP000770015"/>
    </source>
</evidence>
<evidence type="ECO:0000313" key="2">
    <source>
        <dbReference type="EMBL" id="KAH6687837.1"/>
    </source>
</evidence>
<dbReference type="EMBL" id="JAGSXJ010000010">
    <property type="protein sequence ID" value="KAH6687837.1"/>
    <property type="molecule type" value="Genomic_DNA"/>
</dbReference>
<feature type="transmembrane region" description="Helical" evidence="1">
    <location>
        <begin position="119"/>
        <end position="141"/>
    </location>
</feature>
<evidence type="ECO:0000256" key="1">
    <source>
        <dbReference type="SAM" id="Phobius"/>
    </source>
</evidence>
<sequence>MRLREKAAVAASDRLTHNTQRDLDARHPLNLNKTVDAPDSVEPFGDTLKYSLDNDEDYILTIKAMASIMRNHSCACNCQVSRDTTPSDIFRTAFWTFVGFFFFCTHICLMNLNGSTDEVAAACVFLPLLVATVVAFILSFVQMVKDILARL</sequence>
<gene>
    <name evidence="2" type="ORF">F5X68DRAFT_275549</name>
</gene>
<protein>
    <submittedName>
        <fullName evidence="2">Uncharacterized protein</fullName>
    </submittedName>
</protein>
<accession>A0A9P9A8W2</accession>
<dbReference type="Proteomes" id="UP000770015">
    <property type="component" value="Unassembled WGS sequence"/>
</dbReference>
<keyword evidence="1" id="KW-1133">Transmembrane helix</keyword>